<dbReference type="AlphaFoldDB" id="A0A6J0P397"/>
<gene>
    <name evidence="3" type="primary">LOC108861085</name>
</gene>
<dbReference type="Pfam" id="PF00112">
    <property type="entry name" value="Peptidase_C1"/>
    <property type="match status" value="1"/>
</dbReference>
<evidence type="ECO:0000313" key="3">
    <source>
        <dbReference type="RefSeq" id="XP_018490413.2"/>
    </source>
</evidence>
<dbReference type="KEGG" id="rsz:108861085"/>
<evidence type="ECO:0000259" key="1">
    <source>
        <dbReference type="Pfam" id="PF00112"/>
    </source>
</evidence>
<dbReference type="RefSeq" id="XP_018490413.2">
    <property type="nucleotide sequence ID" value="XM_018634911.2"/>
</dbReference>
<dbReference type="GO" id="GO:0006508">
    <property type="term" value="P:proteolysis"/>
    <property type="evidence" value="ECO:0007669"/>
    <property type="project" value="InterPro"/>
</dbReference>
<reference evidence="2" key="1">
    <citation type="journal article" date="2019" name="Database">
        <title>The radish genome database (RadishGD): an integrated information resource for radish genomics.</title>
        <authorList>
            <person name="Yu H.J."/>
            <person name="Baek S."/>
            <person name="Lee Y.J."/>
            <person name="Cho A."/>
            <person name="Mun J.H."/>
        </authorList>
    </citation>
    <scope>NUCLEOTIDE SEQUENCE [LARGE SCALE GENOMIC DNA]</scope>
    <source>
        <strain evidence="2">cv. WK10039</strain>
    </source>
</reference>
<dbReference type="Proteomes" id="UP000504610">
    <property type="component" value="Chromosome 5"/>
</dbReference>
<dbReference type="InterPro" id="IPR038765">
    <property type="entry name" value="Papain-like_cys_pep_sf"/>
</dbReference>
<keyword evidence="2" id="KW-1185">Reference proteome</keyword>
<dbReference type="Gene3D" id="3.90.70.10">
    <property type="entry name" value="Cysteine proteinases"/>
    <property type="match status" value="1"/>
</dbReference>
<dbReference type="SUPFAM" id="SSF54001">
    <property type="entry name" value="Cysteine proteinases"/>
    <property type="match status" value="1"/>
</dbReference>
<dbReference type="GeneID" id="108861085"/>
<dbReference type="OrthoDB" id="1106769at2759"/>
<sequence>MSLVHMVVGLFDKIKSNGELKDLTSLKRFLEDEGVILKEDCNCSDPIAEMRRINTFDKSKMRRPPKKVYKVKELTVITKVDEKELIHIPIKGPWQFLLKTIQSLQDLKGMPSSPKDSKSVIGFYILMRMGYETDADGVHYWKVKNSAGTGWGENGFGKIIRQTSRNGKPSLIKYILCPVLLDNYEDEA</sequence>
<feature type="domain" description="Peptidase C1A papain C-terminal" evidence="1">
    <location>
        <begin position="60"/>
        <end position="164"/>
    </location>
</feature>
<dbReference type="InterPro" id="IPR000668">
    <property type="entry name" value="Peptidase_C1A_C"/>
</dbReference>
<dbReference type="GO" id="GO:0008234">
    <property type="term" value="F:cysteine-type peptidase activity"/>
    <property type="evidence" value="ECO:0007669"/>
    <property type="project" value="InterPro"/>
</dbReference>
<reference evidence="3" key="2">
    <citation type="submission" date="2025-08" db="UniProtKB">
        <authorList>
            <consortium name="RefSeq"/>
        </authorList>
    </citation>
    <scope>IDENTIFICATION</scope>
    <source>
        <tissue evidence="3">Leaf</tissue>
    </source>
</reference>
<organism evidence="2 3">
    <name type="scientific">Raphanus sativus</name>
    <name type="common">Radish</name>
    <name type="synonym">Raphanus raphanistrum var. sativus</name>
    <dbReference type="NCBI Taxonomy" id="3726"/>
    <lineage>
        <taxon>Eukaryota</taxon>
        <taxon>Viridiplantae</taxon>
        <taxon>Streptophyta</taxon>
        <taxon>Embryophyta</taxon>
        <taxon>Tracheophyta</taxon>
        <taxon>Spermatophyta</taxon>
        <taxon>Magnoliopsida</taxon>
        <taxon>eudicotyledons</taxon>
        <taxon>Gunneridae</taxon>
        <taxon>Pentapetalae</taxon>
        <taxon>rosids</taxon>
        <taxon>malvids</taxon>
        <taxon>Brassicales</taxon>
        <taxon>Brassicaceae</taxon>
        <taxon>Brassiceae</taxon>
        <taxon>Raphanus</taxon>
    </lineage>
</organism>
<accession>A0A6J0P397</accession>
<protein>
    <submittedName>
        <fullName evidence="3">Uncharacterized protein LOC108861085</fullName>
    </submittedName>
</protein>
<evidence type="ECO:0000313" key="2">
    <source>
        <dbReference type="Proteomes" id="UP000504610"/>
    </source>
</evidence>
<proteinExistence type="predicted"/>
<name>A0A6J0P397_RAPSA</name>